<keyword evidence="5" id="KW-0804">Transcription</keyword>
<evidence type="ECO:0000256" key="6">
    <source>
        <dbReference type="PROSITE-ProRule" id="PRU00023"/>
    </source>
</evidence>
<sequence length="634" mass="69714">MILEQVIEDSWLLDQDWISSPFHFGCFDGDFPSSDTASSPSYSVSSGSCSPTSDSEGSLSVSWPCTKKAEQTSGTGRQPKGNFLGVRVKNPVRELLSRIRNKTDHGTDDVQKSKSQESFQDSELKNILRQKRPNDFILDAPAAKKPCIYQSSSFLTPPSTPNPGEIMDDATTNEMSGDSNSDLLSIINIRNESQPVSLATVTVDWNMHSQGQFYQPVDQSFSPAQTAQVFTDCSPQLNHDQYPIGVPQVQNVSPQYPESYNNYTHDVSFQSLIDANPEITLEKTPAVPVIPNYGLTVNDPCNQFLNQNAAQSSPSASPQSGHTEVKQTNIFQVGRSFFHWQIEQEEKKLANVSPEQLIAKDGDGDTCLHILVAQGRRALSYVIAQKMASINMLDIKEHNNQSALQVAVAANQHLIVQDLVIFGAQVNTTDYWGRTPLHVCAEKGFAQVLQAIQKSATVSNRYIDVDATNYDGLTPLHSAVIAHNALVQRLQFGTPATEDLLMKNKAMVDTVKTLLQMGASVESRDRKSGRTALHLACEEANLELMSLFLELPNSLHFINAKAYNGNTALHVAASLQSRRAHVGAVRLLMRKGADPSARNLENEQPVHLVSDGAVGEEIRRVLKGKAVQQRLPSY</sequence>
<evidence type="ECO:0000256" key="4">
    <source>
        <dbReference type="ARBA" id="ARBA00023159"/>
    </source>
</evidence>
<protein>
    <recommendedName>
        <fullName evidence="8">OCA domain-containing protein</fullName>
    </recommendedName>
</protein>
<dbReference type="InterPro" id="IPR002110">
    <property type="entry name" value="Ankyrin_rpt"/>
</dbReference>
<keyword evidence="4" id="KW-0010">Activator</keyword>
<dbReference type="GO" id="GO:0005634">
    <property type="term" value="C:nucleus"/>
    <property type="evidence" value="ECO:0007669"/>
    <property type="project" value="TreeGrafter"/>
</dbReference>
<keyword evidence="2" id="KW-0805">Transcription regulation</keyword>
<feature type="region of interest" description="Disordered" evidence="7">
    <location>
        <begin position="99"/>
        <end position="122"/>
    </location>
</feature>
<evidence type="ECO:0000259" key="8">
    <source>
        <dbReference type="PROSITE" id="PS52003"/>
    </source>
</evidence>
<feature type="repeat" description="ANK" evidence="6">
    <location>
        <begin position="528"/>
        <end position="560"/>
    </location>
</feature>
<keyword evidence="10" id="KW-1185">Reference proteome</keyword>
<dbReference type="PROSITE" id="PS50297">
    <property type="entry name" value="ANK_REP_REGION"/>
    <property type="match status" value="2"/>
</dbReference>
<evidence type="ECO:0000313" key="9">
    <source>
        <dbReference type="EMBL" id="KAG8587201.1"/>
    </source>
</evidence>
<dbReference type="Pfam" id="PF12796">
    <property type="entry name" value="Ank_2"/>
    <property type="match status" value="2"/>
</dbReference>
<proteinExistence type="predicted"/>
<dbReference type="GO" id="GO:0070974">
    <property type="term" value="F:POU domain binding"/>
    <property type="evidence" value="ECO:0007669"/>
    <property type="project" value="InterPro"/>
</dbReference>
<dbReference type="EMBL" id="WNYA01000002">
    <property type="protein sequence ID" value="KAG8587201.1"/>
    <property type="molecule type" value="Genomic_DNA"/>
</dbReference>
<dbReference type="PRINTS" id="PR01415">
    <property type="entry name" value="ANKYRIN"/>
</dbReference>
<dbReference type="AlphaFoldDB" id="A0AAV7CQX1"/>
<comment type="caution">
    <text evidence="9">The sequence shown here is derived from an EMBL/GenBank/DDBJ whole genome shotgun (WGS) entry which is preliminary data.</text>
</comment>
<dbReference type="FunFam" id="1.25.40.20:FF:000097">
    <property type="entry name" value="NF-kappa-B inhibitor zeta isoform X1"/>
    <property type="match status" value="1"/>
</dbReference>
<evidence type="ECO:0000256" key="1">
    <source>
        <dbReference type="ARBA" id="ARBA00022737"/>
    </source>
</evidence>
<dbReference type="SMART" id="SM00248">
    <property type="entry name" value="ANK"/>
    <property type="match status" value="6"/>
</dbReference>
<dbReference type="PANTHER" id="PTHR24124">
    <property type="entry name" value="ANKYRIN REPEAT FAMILY A"/>
    <property type="match status" value="1"/>
</dbReference>
<feature type="compositionally biased region" description="Low complexity" evidence="7">
    <location>
        <begin position="37"/>
        <end position="58"/>
    </location>
</feature>
<evidence type="ECO:0000256" key="2">
    <source>
        <dbReference type="ARBA" id="ARBA00023015"/>
    </source>
</evidence>
<feature type="domain" description="OCA" evidence="8">
    <location>
        <begin position="80"/>
        <end position="102"/>
    </location>
</feature>
<dbReference type="Proteomes" id="UP000824782">
    <property type="component" value="Unassembled WGS sequence"/>
</dbReference>
<feature type="repeat" description="ANK" evidence="6">
    <location>
        <begin position="564"/>
        <end position="600"/>
    </location>
</feature>
<dbReference type="GO" id="GO:0010468">
    <property type="term" value="P:regulation of gene expression"/>
    <property type="evidence" value="ECO:0007669"/>
    <property type="project" value="TreeGrafter"/>
</dbReference>
<feature type="region of interest" description="Disordered" evidence="7">
    <location>
        <begin position="37"/>
        <end position="62"/>
    </location>
</feature>
<dbReference type="PROSITE" id="PS52003">
    <property type="entry name" value="OCA"/>
    <property type="match status" value="1"/>
</dbReference>
<dbReference type="GO" id="GO:0003677">
    <property type="term" value="F:DNA binding"/>
    <property type="evidence" value="ECO:0007669"/>
    <property type="project" value="InterPro"/>
</dbReference>
<dbReference type="InterPro" id="IPR047571">
    <property type="entry name" value="OCA"/>
</dbReference>
<dbReference type="Gene3D" id="1.25.40.20">
    <property type="entry name" value="Ankyrin repeat-containing domain"/>
    <property type="match status" value="2"/>
</dbReference>
<gene>
    <name evidence="9" type="ORF">GDO81_005600</name>
</gene>
<accession>A0AAV7CQX1</accession>
<keyword evidence="1" id="KW-0677">Repeat</keyword>
<organism evidence="9 10">
    <name type="scientific">Engystomops pustulosus</name>
    <name type="common">Tungara frog</name>
    <name type="synonym">Physalaemus pustulosus</name>
    <dbReference type="NCBI Taxonomy" id="76066"/>
    <lineage>
        <taxon>Eukaryota</taxon>
        <taxon>Metazoa</taxon>
        <taxon>Chordata</taxon>
        <taxon>Craniata</taxon>
        <taxon>Vertebrata</taxon>
        <taxon>Euteleostomi</taxon>
        <taxon>Amphibia</taxon>
        <taxon>Batrachia</taxon>
        <taxon>Anura</taxon>
        <taxon>Neobatrachia</taxon>
        <taxon>Hyloidea</taxon>
        <taxon>Leptodactylidae</taxon>
        <taxon>Leiuperinae</taxon>
        <taxon>Engystomops</taxon>
    </lineage>
</organism>
<reference evidence="9" key="1">
    <citation type="thesis" date="2020" institute="ProQuest LLC" country="789 East Eisenhower Parkway, Ann Arbor, MI, USA">
        <title>Comparative Genomics and Chromosome Evolution.</title>
        <authorList>
            <person name="Mudd A.B."/>
        </authorList>
    </citation>
    <scope>NUCLEOTIDE SEQUENCE</scope>
    <source>
        <strain evidence="9">237g6f4</strain>
        <tissue evidence="9">Blood</tissue>
    </source>
</reference>
<evidence type="ECO:0000256" key="5">
    <source>
        <dbReference type="ARBA" id="ARBA00023163"/>
    </source>
</evidence>
<evidence type="ECO:0000256" key="7">
    <source>
        <dbReference type="SAM" id="MobiDB-lite"/>
    </source>
</evidence>
<evidence type="ECO:0000256" key="3">
    <source>
        <dbReference type="ARBA" id="ARBA00023043"/>
    </source>
</evidence>
<keyword evidence="3 6" id="KW-0040">ANK repeat</keyword>
<dbReference type="InterPro" id="IPR036770">
    <property type="entry name" value="Ankyrin_rpt-contain_sf"/>
</dbReference>
<dbReference type="PROSITE" id="PS50088">
    <property type="entry name" value="ANK_REPEAT"/>
    <property type="match status" value="3"/>
</dbReference>
<dbReference type="SUPFAM" id="SSF48403">
    <property type="entry name" value="Ankyrin repeat"/>
    <property type="match status" value="1"/>
</dbReference>
<feature type="compositionally biased region" description="Basic and acidic residues" evidence="7">
    <location>
        <begin position="99"/>
        <end position="115"/>
    </location>
</feature>
<dbReference type="PANTHER" id="PTHR24124:SF5">
    <property type="entry name" value="NF-KAPPA-B INHIBITOR ZETA"/>
    <property type="match status" value="1"/>
</dbReference>
<feature type="repeat" description="ANK" evidence="6">
    <location>
        <begin position="399"/>
        <end position="431"/>
    </location>
</feature>
<name>A0AAV7CQX1_ENGPU</name>
<evidence type="ECO:0000313" key="10">
    <source>
        <dbReference type="Proteomes" id="UP000824782"/>
    </source>
</evidence>